<evidence type="ECO:0000256" key="1">
    <source>
        <dbReference type="SAM" id="SignalP"/>
    </source>
</evidence>
<dbReference type="InterPro" id="IPR000073">
    <property type="entry name" value="AB_hydrolase_1"/>
</dbReference>
<dbReference type="Proteomes" id="UP001597541">
    <property type="component" value="Unassembled WGS sequence"/>
</dbReference>
<keyword evidence="3" id="KW-0378">Hydrolase</keyword>
<reference evidence="4" key="1">
    <citation type="journal article" date="2019" name="Int. J. Syst. Evol. Microbiol.">
        <title>The Global Catalogue of Microorganisms (GCM) 10K type strain sequencing project: providing services to taxonomists for standard genome sequencing and annotation.</title>
        <authorList>
            <consortium name="The Broad Institute Genomics Platform"/>
            <consortium name="The Broad Institute Genome Sequencing Center for Infectious Disease"/>
            <person name="Wu L."/>
            <person name="Ma J."/>
        </authorList>
    </citation>
    <scope>NUCLEOTIDE SEQUENCE [LARGE SCALE GENOMIC DNA]</scope>
    <source>
        <strain evidence="4">KCTC 3950</strain>
    </source>
</reference>
<feature type="chain" id="PRO_5045733587" evidence="1">
    <location>
        <begin position="29"/>
        <end position="343"/>
    </location>
</feature>
<dbReference type="InterPro" id="IPR050266">
    <property type="entry name" value="AB_hydrolase_sf"/>
</dbReference>
<evidence type="ECO:0000259" key="2">
    <source>
        <dbReference type="Pfam" id="PF00561"/>
    </source>
</evidence>
<dbReference type="Pfam" id="PF00561">
    <property type="entry name" value="Abhydrolase_1"/>
    <property type="match status" value="1"/>
</dbReference>
<feature type="signal peptide" evidence="1">
    <location>
        <begin position="1"/>
        <end position="28"/>
    </location>
</feature>
<comment type="caution">
    <text evidence="3">The sequence shown here is derived from an EMBL/GenBank/DDBJ whole genome shotgun (WGS) entry which is preliminary data.</text>
</comment>
<dbReference type="SUPFAM" id="SSF53474">
    <property type="entry name" value="alpha/beta-Hydrolases"/>
    <property type="match status" value="1"/>
</dbReference>
<proteinExistence type="predicted"/>
<evidence type="ECO:0000313" key="3">
    <source>
        <dbReference type="EMBL" id="MFD2614865.1"/>
    </source>
</evidence>
<dbReference type="Gene3D" id="3.40.50.1820">
    <property type="entry name" value="alpha/beta hydrolase"/>
    <property type="match status" value="1"/>
</dbReference>
<sequence length="343" mass="38725">MSKGTTRKYAKFSALVLLLALVSALITAFTTNNNQNNDESANKAYSDKELVKTLPGFKNGYKKVNGITLHYVEGGKGEPLFLLPGWPQTWYAYHKIMPELAKKYHVYVVEYRGMGSSDKPAAGYDKKTMASDIYALVKELGYKKVNMAGHDIGAFVAYAYAANYPQATTKLAVLDVVHPSERYLELPLLPPPGVYDTSVKDHPIYPWWFGFNSVPDLPEKLLQGNGMRIYQDWLFDYLAYGKPAMTKEVKEVYYAAYSSADAIRASNGWYKTFRQDIEDFKTYPKLSMPVLGIAGFDSTFRNLDAHLSKYATNAKSLKLEGAGHWIAEQKPQETIKLFNEFFQ</sequence>
<dbReference type="PANTHER" id="PTHR43798">
    <property type="entry name" value="MONOACYLGLYCEROL LIPASE"/>
    <property type="match status" value="1"/>
</dbReference>
<dbReference type="InterPro" id="IPR029058">
    <property type="entry name" value="AB_hydrolase_fold"/>
</dbReference>
<dbReference type="PANTHER" id="PTHR43798:SF33">
    <property type="entry name" value="HYDROLASE, PUTATIVE (AFU_ORTHOLOGUE AFUA_2G14860)-RELATED"/>
    <property type="match status" value="1"/>
</dbReference>
<keyword evidence="4" id="KW-1185">Reference proteome</keyword>
<organism evidence="3 4">
    <name type="scientific">Paenibacillus gansuensis</name>
    <dbReference type="NCBI Taxonomy" id="306542"/>
    <lineage>
        <taxon>Bacteria</taxon>
        <taxon>Bacillati</taxon>
        <taxon>Bacillota</taxon>
        <taxon>Bacilli</taxon>
        <taxon>Bacillales</taxon>
        <taxon>Paenibacillaceae</taxon>
        <taxon>Paenibacillus</taxon>
    </lineage>
</organism>
<evidence type="ECO:0000313" key="4">
    <source>
        <dbReference type="Proteomes" id="UP001597541"/>
    </source>
</evidence>
<accession>A0ABW5PHS3</accession>
<dbReference type="InterPro" id="IPR000639">
    <property type="entry name" value="Epox_hydrolase-like"/>
</dbReference>
<feature type="domain" description="AB hydrolase-1" evidence="2">
    <location>
        <begin position="79"/>
        <end position="331"/>
    </location>
</feature>
<dbReference type="RefSeq" id="WP_377606185.1">
    <property type="nucleotide sequence ID" value="NZ_JBHUME010000014.1"/>
</dbReference>
<name>A0ABW5PHS3_9BACL</name>
<dbReference type="EMBL" id="JBHUME010000014">
    <property type="protein sequence ID" value="MFD2614865.1"/>
    <property type="molecule type" value="Genomic_DNA"/>
</dbReference>
<protein>
    <submittedName>
        <fullName evidence="3">Alpha/beta fold hydrolase</fullName>
    </submittedName>
</protein>
<dbReference type="PRINTS" id="PR00412">
    <property type="entry name" value="EPOXHYDRLASE"/>
</dbReference>
<keyword evidence="1" id="KW-0732">Signal</keyword>
<dbReference type="GO" id="GO:0016787">
    <property type="term" value="F:hydrolase activity"/>
    <property type="evidence" value="ECO:0007669"/>
    <property type="project" value="UniProtKB-KW"/>
</dbReference>
<gene>
    <name evidence="3" type="ORF">ACFSUF_20835</name>
</gene>